<dbReference type="NCBIfam" id="TIGR00277">
    <property type="entry name" value="HDIG"/>
    <property type="match status" value="1"/>
</dbReference>
<dbReference type="PROSITE" id="PS51831">
    <property type="entry name" value="HD"/>
    <property type="match status" value="1"/>
</dbReference>
<dbReference type="SUPFAM" id="SSF109604">
    <property type="entry name" value="HD-domain/PDEase-like"/>
    <property type="match status" value="1"/>
</dbReference>
<dbReference type="InterPro" id="IPR006675">
    <property type="entry name" value="HDIG_dom"/>
</dbReference>
<dbReference type="SMART" id="SM00471">
    <property type="entry name" value="HDc"/>
    <property type="match status" value="1"/>
</dbReference>
<name>G9BAQ0_9ARCH</name>
<reference evidence="2" key="1">
    <citation type="journal article" date="2012" name="Environ. Microbiol.">
        <title>Genetic structure of three fosmid-fragments encoding 16S rRNA genes of the Miscellaneous Crenarchaeotic Group (MCG): implications for physiology and evolution of marine sedimentary archaea.</title>
        <authorList>
            <person name="Li P.Y."/>
            <person name="Xie B.B."/>
            <person name="Zhang X.Y."/>
            <person name="Qin Q.L."/>
            <person name="Dang H.Y."/>
            <person name="Wang X.M."/>
            <person name="Chen X.L."/>
            <person name="Yu J."/>
            <person name="Zhang Y.Z."/>
        </authorList>
    </citation>
    <scope>NUCLEOTIDE SEQUENCE</scope>
</reference>
<evidence type="ECO:0000313" key="2">
    <source>
        <dbReference type="EMBL" id="ADQ54406.1"/>
    </source>
</evidence>
<dbReference type="AlphaFoldDB" id="G9BAQ0"/>
<sequence>MDFLERVKGIIREYMEEMTTHDYEHTLRVFQTASILAIQENADLELVQVSALLHDIGHSIDEPHNETGAEKAREILEELQYPKERIEQIEKIVLYHTFFSKDQLATLEEKIIWDADKLDGLGAIGLSRAFYMRGEKSYPFNDFSWFKEDTTLRFKLLNTESAKKVAKRRYDYMKDYFSMLRSELESTDILNILS</sequence>
<dbReference type="InterPro" id="IPR003607">
    <property type="entry name" value="HD/PDEase_dom"/>
</dbReference>
<dbReference type="PANTHER" id="PTHR33594">
    <property type="entry name" value="SUPERFAMILY HYDROLASE, PUTATIVE (AFU_ORTHOLOGUE AFUA_1G03035)-RELATED"/>
    <property type="match status" value="1"/>
</dbReference>
<organism evidence="2">
    <name type="scientific">uncultured marine crenarchaeote E37-7F</name>
    <dbReference type="NCBI Taxonomy" id="907717"/>
    <lineage>
        <taxon>Archaea</taxon>
        <taxon>Candidatus Bathyarchaeota</taxon>
        <taxon>environmental samples</taxon>
    </lineage>
</organism>
<dbReference type="EMBL" id="HQ214611">
    <property type="protein sequence ID" value="ADQ54406.1"/>
    <property type="molecule type" value="Genomic_DNA"/>
</dbReference>
<gene>
    <name evidence="2" type="ORF">E37-7F_23</name>
</gene>
<dbReference type="CDD" id="cd00077">
    <property type="entry name" value="HDc"/>
    <property type="match status" value="1"/>
</dbReference>
<proteinExistence type="predicted"/>
<dbReference type="InterPro" id="IPR006674">
    <property type="entry name" value="HD_domain"/>
</dbReference>
<dbReference type="PANTHER" id="PTHR33594:SF1">
    <property type="entry name" value="HD_PDEASE DOMAIN-CONTAINING PROTEIN"/>
    <property type="match status" value="1"/>
</dbReference>
<dbReference type="Gene3D" id="1.10.3210.10">
    <property type="entry name" value="Hypothetical protein af1432"/>
    <property type="match status" value="1"/>
</dbReference>
<dbReference type="Pfam" id="PF01966">
    <property type="entry name" value="HD"/>
    <property type="match status" value="1"/>
</dbReference>
<accession>G9BAQ0</accession>
<evidence type="ECO:0000259" key="1">
    <source>
        <dbReference type="PROSITE" id="PS51831"/>
    </source>
</evidence>
<dbReference type="GO" id="GO:0016787">
    <property type="term" value="F:hydrolase activity"/>
    <property type="evidence" value="ECO:0007669"/>
    <property type="project" value="UniProtKB-KW"/>
</dbReference>
<feature type="domain" description="HD" evidence="1">
    <location>
        <begin position="22"/>
        <end position="121"/>
    </location>
</feature>
<keyword evidence="2" id="KW-0378">Hydrolase</keyword>
<protein>
    <submittedName>
        <fullName evidence="2">Metal-dependent phosphohydrolase</fullName>
    </submittedName>
</protein>